<reference evidence="3 4" key="1">
    <citation type="journal article" date="2015" name="Nature">
        <title>rRNA introns, odd ribosomes, and small enigmatic genomes across a large radiation of phyla.</title>
        <authorList>
            <person name="Brown C.T."/>
            <person name="Hug L.A."/>
            <person name="Thomas B.C."/>
            <person name="Sharon I."/>
            <person name="Castelle C.J."/>
            <person name="Singh A."/>
            <person name="Wilkins M.J."/>
            <person name="Williams K.H."/>
            <person name="Banfield J.F."/>
        </authorList>
    </citation>
    <scope>NUCLEOTIDE SEQUENCE [LARGE SCALE GENOMIC DNA]</scope>
</reference>
<protein>
    <submittedName>
        <fullName evidence="3">Uncharacterized protein</fullName>
    </submittedName>
</protein>
<organism evidence="3 4">
    <name type="scientific">Candidatus Wolfebacteria bacterium GW2011_GWA2_47_9b</name>
    <dbReference type="NCBI Taxonomy" id="1619005"/>
    <lineage>
        <taxon>Bacteria</taxon>
        <taxon>Candidatus Wolfeibacteriota</taxon>
    </lineage>
</organism>
<feature type="region of interest" description="Disordered" evidence="1">
    <location>
        <begin position="1"/>
        <end position="21"/>
    </location>
</feature>
<keyword evidence="2" id="KW-1133">Transmembrane helix</keyword>
<sequence>MANLEQAKPLARGESCASQKSPLTGISNAFLVTTPLSLVSLRHLLVEDQKLSRKFFMFLLLSLYNWTSMMLFLAKHTFCLVSNFMVVHSTFKGNSFYEKSLGITHNSQP</sequence>
<accession>A0A0G1U7H0</accession>
<comment type="caution">
    <text evidence="3">The sequence shown here is derived from an EMBL/GenBank/DDBJ whole genome shotgun (WGS) entry which is preliminary data.</text>
</comment>
<evidence type="ECO:0000313" key="3">
    <source>
        <dbReference type="EMBL" id="KKU90072.1"/>
    </source>
</evidence>
<dbReference type="EMBL" id="LCPB01000006">
    <property type="protein sequence ID" value="KKU90072.1"/>
    <property type="molecule type" value="Genomic_DNA"/>
</dbReference>
<evidence type="ECO:0000313" key="4">
    <source>
        <dbReference type="Proteomes" id="UP000033882"/>
    </source>
</evidence>
<dbReference type="Proteomes" id="UP000033882">
    <property type="component" value="Unassembled WGS sequence"/>
</dbReference>
<evidence type="ECO:0000256" key="2">
    <source>
        <dbReference type="SAM" id="Phobius"/>
    </source>
</evidence>
<dbReference type="AlphaFoldDB" id="A0A0G1U7H0"/>
<name>A0A0G1U7H0_9BACT</name>
<feature type="transmembrane region" description="Helical" evidence="2">
    <location>
        <begin position="55"/>
        <end position="74"/>
    </location>
</feature>
<gene>
    <name evidence="3" type="ORF">UY19_C0006G0010</name>
</gene>
<keyword evidence="2" id="KW-0472">Membrane</keyword>
<proteinExistence type="predicted"/>
<keyword evidence="2" id="KW-0812">Transmembrane</keyword>
<evidence type="ECO:0000256" key="1">
    <source>
        <dbReference type="SAM" id="MobiDB-lite"/>
    </source>
</evidence>